<feature type="transmembrane region" description="Helical" evidence="6">
    <location>
        <begin position="259"/>
        <end position="278"/>
    </location>
</feature>
<comment type="caution">
    <text evidence="7">The sequence shown here is derived from an EMBL/GenBank/DDBJ whole genome shotgun (WGS) entry which is preliminary data.</text>
</comment>
<evidence type="ECO:0000256" key="2">
    <source>
        <dbReference type="ARBA" id="ARBA00022475"/>
    </source>
</evidence>
<dbReference type="Gene3D" id="1.20.1250.20">
    <property type="entry name" value="MFS general substrate transporter like domains"/>
    <property type="match status" value="1"/>
</dbReference>
<comment type="subcellular location">
    <subcellularLocation>
        <location evidence="1">Cell membrane</location>
        <topology evidence="1">Multi-pass membrane protein</topology>
    </subcellularLocation>
</comment>
<feature type="transmembrane region" description="Helical" evidence="6">
    <location>
        <begin position="208"/>
        <end position="227"/>
    </location>
</feature>
<organism evidence="7 8">
    <name type="scientific">Lacticaseibacillus suilingensis</name>
    <dbReference type="NCBI Taxonomy" id="2799577"/>
    <lineage>
        <taxon>Bacteria</taxon>
        <taxon>Bacillati</taxon>
        <taxon>Bacillota</taxon>
        <taxon>Bacilli</taxon>
        <taxon>Lactobacillales</taxon>
        <taxon>Lactobacillaceae</taxon>
        <taxon>Lacticaseibacillus</taxon>
    </lineage>
</organism>
<keyword evidence="5 6" id="KW-0472">Membrane</keyword>
<sequence>MRQSKPWLLASILSLSLVGGCSSLITGLIPHLQQVYPTQSAAGIEWLVTVANLAALVTLLANPWLTRRFGSRWVVCGGLFSPHALGLIARVYHGELRARLLGYQTGISALGNALLMALAGLVVTLGWRSVFGLYLLLLPLAGLAAQVLPGPTRPEPSQPAAAKRATLPFSKWGLCLLALVTYVLIWGVQLKLPVLLARHQIDAAVANWTLAGMNLGGLLAGLTFGRLHARLGPYVLALGYLGAALSVWAMLAWQRPAGVITAAIFFNWIYSYTGPYLVYRTNLGLAPDQIDLAASSLTIATVVSSFLAPPLWNSLSHLGPGAMTINALSWMAGALAVIALGTLLTIINTQRSKS</sequence>
<dbReference type="SUPFAM" id="SSF103473">
    <property type="entry name" value="MFS general substrate transporter"/>
    <property type="match status" value="1"/>
</dbReference>
<evidence type="ECO:0000313" key="7">
    <source>
        <dbReference type="EMBL" id="MFD1398269.1"/>
    </source>
</evidence>
<feature type="transmembrane region" description="Helical" evidence="6">
    <location>
        <begin position="328"/>
        <end position="347"/>
    </location>
</feature>
<evidence type="ECO:0000256" key="5">
    <source>
        <dbReference type="ARBA" id="ARBA00023136"/>
    </source>
</evidence>
<feature type="transmembrane region" description="Helical" evidence="6">
    <location>
        <begin position="47"/>
        <end position="65"/>
    </location>
</feature>
<dbReference type="Proteomes" id="UP001597199">
    <property type="component" value="Unassembled WGS sequence"/>
</dbReference>
<evidence type="ECO:0000313" key="8">
    <source>
        <dbReference type="Proteomes" id="UP001597199"/>
    </source>
</evidence>
<dbReference type="EMBL" id="JBHTOA010000016">
    <property type="protein sequence ID" value="MFD1398269.1"/>
    <property type="molecule type" value="Genomic_DNA"/>
</dbReference>
<dbReference type="RefSeq" id="WP_204117867.1">
    <property type="nucleotide sequence ID" value="NZ_BOLV01000001.1"/>
</dbReference>
<dbReference type="InterPro" id="IPR050189">
    <property type="entry name" value="MFS_Efflux_Transporters"/>
</dbReference>
<dbReference type="PANTHER" id="PTHR43124:SF3">
    <property type="entry name" value="CHLORAMPHENICOL EFFLUX PUMP RV0191"/>
    <property type="match status" value="1"/>
</dbReference>
<dbReference type="InterPro" id="IPR036259">
    <property type="entry name" value="MFS_trans_sf"/>
</dbReference>
<dbReference type="PANTHER" id="PTHR43124">
    <property type="entry name" value="PURINE EFFLUX PUMP PBUE"/>
    <property type="match status" value="1"/>
</dbReference>
<feature type="transmembrane region" description="Helical" evidence="6">
    <location>
        <begin position="234"/>
        <end position="253"/>
    </location>
</feature>
<feature type="transmembrane region" description="Helical" evidence="6">
    <location>
        <begin position="131"/>
        <end position="148"/>
    </location>
</feature>
<evidence type="ECO:0000256" key="3">
    <source>
        <dbReference type="ARBA" id="ARBA00022692"/>
    </source>
</evidence>
<keyword evidence="4 6" id="KW-1133">Transmembrane helix</keyword>
<gene>
    <name evidence="7" type="ORF">ACFQ41_02990</name>
</gene>
<proteinExistence type="predicted"/>
<keyword evidence="8" id="KW-1185">Reference proteome</keyword>
<feature type="transmembrane region" description="Helical" evidence="6">
    <location>
        <begin position="100"/>
        <end position="125"/>
    </location>
</feature>
<dbReference type="PROSITE" id="PS51257">
    <property type="entry name" value="PROKAR_LIPOPROTEIN"/>
    <property type="match status" value="1"/>
</dbReference>
<feature type="transmembrane region" description="Helical" evidence="6">
    <location>
        <begin position="290"/>
        <end position="308"/>
    </location>
</feature>
<feature type="transmembrane region" description="Helical" evidence="6">
    <location>
        <begin position="169"/>
        <end position="188"/>
    </location>
</feature>
<reference evidence="8" key="1">
    <citation type="journal article" date="2019" name="Int. J. Syst. Evol. Microbiol.">
        <title>The Global Catalogue of Microorganisms (GCM) 10K type strain sequencing project: providing services to taxonomists for standard genome sequencing and annotation.</title>
        <authorList>
            <consortium name="The Broad Institute Genomics Platform"/>
            <consortium name="The Broad Institute Genome Sequencing Center for Infectious Disease"/>
            <person name="Wu L."/>
            <person name="Ma J."/>
        </authorList>
    </citation>
    <scope>NUCLEOTIDE SEQUENCE [LARGE SCALE GENOMIC DNA]</scope>
    <source>
        <strain evidence="8">CCM 9110</strain>
    </source>
</reference>
<keyword evidence="3 6" id="KW-0812">Transmembrane</keyword>
<evidence type="ECO:0000256" key="6">
    <source>
        <dbReference type="SAM" id="Phobius"/>
    </source>
</evidence>
<keyword evidence="2" id="KW-1003">Cell membrane</keyword>
<protein>
    <submittedName>
        <fullName evidence="7">MFS transporter</fullName>
    </submittedName>
</protein>
<dbReference type="Pfam" id="PF07690">
    <property type="entry name" value="MFS_1"/>
    <property type="match status" value="1"/>
</dbReference>
<accession>A0ABW4BCR6</accession>
<evidence type="ECO:0000256" key="1">
    <source>
        <dbReference type="ARBA" id="ARBA00004651"/>
    </source>
</evidence>
<name>A0ABW4BCR6_9LACO</name>
<evidence type="ECO:0000256" key="4">
    <source>
        <dbReference type="ARBA" id="ARBA00022989"/>
    </source>
</evidence>
<dbReference type="InterPro" id="IPR011701">
    <property type="entry name" value="MFS"/>
</dbReference>